<evidence type="ECO:0000256" key="3">
    <source>
        <dbReference type="PIRSR" id="PIRSR004848-1"/>
    </source>
</evidence>
<evidence type="ECO:0000313" key="7">
    <source>
        <dbReference type="Proteomes" id="UP000623250"/>
    </source>
</evidence>
<evidence type="ECO:0000313" key="6">
    <source>
        <dbReference type="EMBL" id="MBJ7543041.1"/>
    </source>
</evidence>
<dbReference type="HAMAP" id="MF_02087">
    <property type="entry name" value="PLP_homeostasis"/>
    <property type="match status" value="1"/>
</dbReference>
<dbReference type="Gene3D" id="3.20.20.10">
    <property type="entry name" value="Alanine racemase"/>
    <property type="match status" value="1"/>
</dbReference>
<reference evidence="6 7" key="1">
    <citation type="submission" date="2020-12" db="EMBL/GenBank/DDBJ databases">
        <title>Revised draft genomes of Rhodomicrobium vannielii ATCC 17100 and Rhodomicrobium udaipurense JA643.</title>
        <authorList>
            <person name="Conners E.M."/>
            <person name="Davenport E.J."/>
            <person name="Bose A."/>
        </authorList>
    </citation>
    <scope>NUCLEOTIDE SEQUENCE [LARGE SCALE GENOMIC DNA]</scope>
    <source>
        <strain evidence="6 7">JA643</strain>
    </source>
</reference>
<keyword evidence="7" id="KW-1185">Reference proteome</keyword>
<comment type="caution">
    <text evidence="6">The sequence shown here is derived from an EMBL/GenBank/DDBJ whole genome shotgun (WGS) entry which is preliminary data.</text>
</comment>
<dbReference type="PIRSF" id="PIRSF004848">
    <property type="entry name" value="YBL036c_PLPDEIII"/>
    <property type="match status" value="1"/>
</dbReference>
<evidence type="ECO:0000256" key="1">
    <source>
        <dbReference type="ARBA" id="ARBA00022898"/>
    </source>
</evidence>
<feature type="domain" description="Alanine racemase N-terminal" evidence="5">
    <location>
        <begin position="25"/>
        <end position="228"/>
    </location>
</feature>
<name>A0A8I1KJK8_9HYPH</name>
<comment type="function">
    <text evidence="2">Pyridoxal 5'-phosphate (PLP)-binding protein, which is involved in PLP homeostasis.</text>
</comment>
<dbReference type="InterPro" id="IPR011078">
    <property type="entry name" value="PyrdxlP_homeostasis"/>
</dbReference>
<dbReference type="AlphaFoldDB" id="A0A8I1KJK8"/>
<proteinExistence type="inferred from homology"/>
<dbReference type="Proteomes" id="UP000623250">
    <property type="component" value="Unassembled WGS sequence"/>
</dbReference>
<dbReference type="SUPFAM" id="SSF51419">
    <property type="entry name" value="PLP-binding barrel"/>
    <property type="match status" value="1"/>
</dbReference>
<dbReference type="CDD" id="cd00635">
    <property type="entry name" value="PLPDE_III_YBL036c_like"/>
    <property type="match status" value="1"/>
</dbReference>
<organism evidence="6 7">
    <name type="scientific">Rhodomicrobium udaipurense</name>
    <dbReference type="NCBI Taxonomy" id="1202716"/>
    <lineage>
        <taxon>Bacteria</taxon>
        <taxon>Pseudomonadati</taxon>
        <taxon>Pseudomonadota</taxon>
        <taxon>Alphaproteobacteria</taxon>
        <taxon>Hyphomicrobiales</taxon>
        <taxon>Hyphomicrobiaceae</taxon>
        <taxon>Rhodomicrobium</taxon>
    </lineage>
</organism>
<protein>
    <recommendedName>
        <fullName evidence="2">Pyridoxal phosphate homeostasis protein</fullName>
        <shortName evidence="2">PLP homeostasis protein</shortName>
    </recommendedName>
</protein>
<comment type="cofactor">
    <cofactor evidence="3">
        <name>pyridoxal 5'-phosphate</name>
        <dbReference type="ChEBI" id="CHEBI:597326"/>
    </cofactor>
</comment>
<sequence length="229" mass="25206">MSTDDQPFNSCAVEDAYLSIRERVWRAAQNAGRDPASVKLVAVTKTFDAEHIRPVLRQGHVLFGENRIQEAMRKWPPLREEFPRAELHVIGPIQTNKAREAVAFFDCIETVDRPKLAAALAQEIQKQGRAPKLFVQVNIGEEPQKAGVAPDEAAAFVRQCEREFGLSIAGLMCIPPFDDDPVPYFDKMAALRKELGLLDLSMGMSGDFEAAIAAGATLVRVGSAIFGVR</sequence>
<evidence type="ECO:0000256" key="4">
    <source>
        <dbReference type="RuleBase" id="RU004514"/>
    </source>
</evidence>
<dbReference type="Pfam" id="PF01168">
    <property type="entry name" value="Ala_racemase_N"/>
    <property type="match status" value="1"/>
</dbReference>
<dbReference type="InterPro" id="IPR001608">
    <property type="entry name" value="Ala_racemase_N"/>
</dbReference>
<comment type="similarity">
    <text evidence="2 4">Belongs to the pyridoxal phosphate-binding protein YggS/PROSC family.</text>
</comment>
<dbReference type="EMBL" id="JAEMUK010000010">
    <property type="protein sequence ID" value="MBJ7543041.1"/>
    <property type="molecule type" value="Genomic_DNA"/>
</dbReference>
<accession>A0A8I1KJK8</accession>
<dbReference type="InterPro" id="IPR029066">
    <property type="entry name" value="PLP-binding_barrel"/>
</dbReference>
<evidence type="ECO:0000256" key="2">
    <source>
        <dbReference type="HAMAP-Rule" id="MF_02087"/>
    </source>
</evidence>
<dbReference type="PANTHER" id="PTHR10146">
    <property type="entry name" value="PROLINE SYNTHETASE CO-TRANSCRIBED BACTERIAL HOMOLOG PROTEIN"/>
    <property type="match status" value="1"/>
</dbReference>
<dbReference type="RefSeq" id="WP_052037231.1">
    <property type="nucleotide sequence ID" value="NZ_JAEMUK010000010.1"/>
</dbReference>
<evidence type="ECO:0000259" key="5">
    <source>
        <dbReference type="Pfam" id="PF01168"/>
    </source>
</evidence>
<gene>
    <name evidence="6" type="ORF">JDN41_05660</name>
</gene>
<dbReference type="PANTHER" id="PTHR10146:SF14">
    <property type="entry name" value="PYRIDOXAL PHOSPHATE HOMEOSTASIS PROTEIN"/>
    <property type="match status" value="1"/>
</dbReference>
<dbReference type="FunFam" id="3.20.20.10:FF:000018">
    <property type="entry name" value="Pyridoxal phosphate homeostasis protein"/>
    <property type="match status" value="1"/>
</dbReference>
<dbReference type="NCBIfam" id="TIGR00044">
    <property type="entry name" value="YggS family pyridoxal phosphate-dependent enzyme"/>
    <property type="match status" value="1"/>
</dbReference>
<dbReference type="GO" id="GO:0030170">
    <property type="term" value="F:pyridoxal phosphate binding"/>
    <property type="evidence" value="ECO:0007669"/>
    <property type="project" value="UniProtKB-UniRule"/>
</dbReference>
<feature type="modified residue" description="N6-(pyridoxal phosphate)lysine" evidence="2 3">
    <location>
        <position position="45"/>
    </location>
</feature>
<keyword evidence="1 2" id="KW-0663">Pyridoxal phosphate</keyword>